<gene>
    <name evidence="1" type="ORF">MML48_7g00008328</name>
</gene>
<accession>A0ACB9STH1</accession>
<reference evidence="1" key="1">
    <citation type="submission" date="2022-04" db="EMBL/GenBank/DDBJ databases">
        <title>Chromosome-scale genome assembly of Holotrichia oblita Faldermann.</title>
        <authorList>
            <person name="Rongchong L."/>
        </authorList>
    </citation>
    <scope>NUCLEOTIDE SEQUENCE</scope>
    <source>
        <strain evidence="1">81SQS9</strain>
    </source>
</reference>
<evidence type="ECO:0000313" key="2">
    <source>
        <dbReference type="Proteomes" id="UP001056778"/>
    </source>
</evidence>
<evidence type="ECO:0000313" key="1">
    <source>
        <dbReference type="EMBL" id="KAI4457950.1"/>
    </source>
</evidence>
<comment type="caution">
    <text evidence="1">The sequence shown here is derived from an EMBL/GenBank/DDBJ whole genome shotgun (WGS) entry which is preliminary data.</text>
</comment>
<dbReference type="Proteomes" id="UP001056778">
    <property type="component" value="Chromosome 7"/>
</dbReference>
<protein>
    <submittedName>
        <fullName evidence="1">Chromatin complexes subunit bap18-related</fullName>
    </submittedName>
</protein>
<proteinExistence type="predicted"/>
<organism evidence="1 2">
    <name type="scientific">Holotrichia oblita</name>
    <name type="common">Chafer beetle</name>
    <dbReference type="NCBI Taxonomy" id="644536"/>
    <lineage>
        <taxon>Eukaryota</taxon>
        <taxon>Metazoa</taxon>
        <taxon>Ecdysozoa</taxon>
        <taxon>Arthropoda</taxon>
        <taxon>Hexapoda</taxon>
        <taxon>Insecta</taxon>
        <taxon>Pterygota</taxon>
        <taxon>Neoptera</taxon>
        <taxon>Endopterygota</taxon>
        <taxon>Coleoptera</taxon>
        <taxon>Polyphaga</taxon>
        <taxon>Scarabaeiformia</taxon>
        <taxon>Scarabaeidae</taxon>
        <taxon>Melolonthinae</taxon>
        <taxon>Holotrichia</taxon>
    </lineage>
</organism>
<name>A0ACB9STH1_HOLOL</name>
<sequence length="236" mass="26249">MANLLSITVLINLLTLKAYASQIEYDGYINIKLEHSLDGRDIYTDRGNITIQSLRSGVYTFQQKPLSLEDRNKLRVLAADNKFYQLKATVISGEDQEEEFKSYVKACMLAESEMTDQLSISLDYTGRIITISMGVASTSTCEGALVPIDYLKQFVTSVHIRHSATGPTPDTASYIEKLEREREAKERGEVKDNRPFLAKYWMYIVPVVIIMLVTTATNPEGGNPGGGSSGGVIKDY</sequence>
<keyword evidence="2" id="KW-1185">Reference proteome</keyword>
<dbReference type="EMBL" id="CM043021">
    <property type="protein sequence ID" value="KAI4457950.1"/>
    <property type="molecule type" value="Genomic_DNA"/>
</dbReference>